<dbReference type="EMBL" id="CAESAN010000207">
    <property type="protein sequence ID" value="CAB4347456.1"/>
    <property type="molecule type" value="Genomic_DNA"/>
</dbReference>
<evidence type="ECO:0000259" key="2">
    <source>
        <dbReference type="Pfam" id="PF00156"/>
    </source>
</evidence>
<dbReference type="PANTHER" id="PTHR47505">
    <property type="entry name" value="DNA UTILIZATION PROTEIN YHGH"/>
    <property type="match status" value="1"/>
</dbReference>
<reference evidence="3" key="1">
    <citation type="submission" date="2020-05" db="EMBL/GenBank/DDBJ databases">
        <authorList>
            <person name="Chiriac C."/>
            <person name="Salcher M."/>
            <person name="Ghai R."/>
            <person name="Kavagutti S V."/>
        </authorList>
    </citation>
    <scope>NUCLEOTIDE SEQUENCE</scope>
</reference>
<accession>A0A6J6A1T4</accession>
<dbReference type="Pfam" id="PF00156">
    <property type="entry name" value="Pribosyltran"/>
    <property type="match status" value="1"/>
</dbReference>
<protein>
    <submittedName>
        <fullName evidence="3">Unannotated protein</fullName>
    </submittedName>
</protein>
<evidence type="ECO:0000313" key="3">
    <source>
        <dbReference type="EMBL" id="CAB4347456.1"/>
    </source>
</evidence>
<gene>
    <name evidence="3" type="ORF">UFOPK3547_01690</name>
</gene>
<dbReference type="Gene3D" id="3.40.50.2020">
    <property type="match status" value="1"/>
</dbReference>
<dbReference type="InterPro" id="IPR029057">
    <property type="entry name" value="PRTase-like"/>
</dbReference>
<sequence length="209" mass="22896">MLRAAIDLLVPPLCWACRSPARAGLCDQCHLRLEWIEPRARLQRSSELDEHWSPLAFDGPARSLVHALKFHSATALAGLMAKQIVDALPPRAFPPGGALVPVPAHPGRRRSRGFDHAELLARELSPRVMLPLASALARRRASVASQRGLGRSERLAGHSLDLQLFHEPPKHVVLVDDVCTTGATLEECARVLRNGGSRMILAVTYSRVK</sequence>
<proteinExistence type="inferred from homology"/>
<dbReference type="AlphaFoldDB" id="A0A6J6A1T4"/>
<feature type="domain" description="Phosphoribosyltransferase" evidence="2">
    <location>
        <begin position="119"/>
        <end position="206"/>
    </location>
</feature>
<name>A0A6J6A1T4_9ZZZZ</name>
<dbReference type="InterPro" id="IPR051910">
    <property type="entry name" value="ComF/GntX_DNA_util-trans"/>
</dbReference>
<dbReference type="SUPFAM" id="SSF53271">
    <property type="entry name" value="PRTase-like"/>
    <property type="match status" value="1"/>
</dbReference>
<evidence type="ECO:0000256" key="1">
    <source>
        <dbReference type="ARBA" id="ARBA00008007"/>
    </source>
</evidence>
<comment type="similarity">
    <text evidence="1">Belongs to the ComF/GntX family.</text>
</comment>
<dbReference type="PANTHER" id="PTHR47505:SF1">
    <property type="entry name" value="DNA UTILIZATION PROTEIN YHGH"/>
    <property type="match status" value="1"/>
</dbReference>
<organism evidence="3">
    <name type="scientific">freshwater metagenome</name>
    <dbReference type="NCBI Taxonomy" id="449393"/>
    <lineage>
        <taxon>unclassified sequences</taxon>
        <taxon>metagenomes</taxon>
        <taxon>ecological metagenomes</taxon>
    </lineage>
</organism>
<dbReference type="InterPro" id="IPR000836">
    <property type="entry name" value="PRTase_dom"/>
</dbReference>
<dbReference type="CDD" id="cd06223">
    <property type="entry name" value="PRTases_typeI"/>
    <property type="match status" value="1"/>
</dbReference>